<dbReference type="PANTHER" id="PTHR45790:SF3">
    <property type="entry name" value="S-ADENOSYL-L-METHIONINE-DEPENDENT UROPORPHYRINOGEN III METHYLTRANSFERASE, CHLOROPLASTIC"/>
    <property type="match status" value="1"/>
</dbReference>
<evidence type="ECO:0000256" key="5">
    <source>
        <dbReference type="ARBA" id="ARBA00023244"/>
    </source>
</evidence>
<dbReference type="PANTHER" id="PTHR45790">
    <property type="entry name" value="SIROHEME SYNTHASE-RELATED"/>
    <property type="match status" value="1"/>
</dbReference>
<evidence type="ECO:0000313" key="9">
    <source>
        <dbReference type="EMBL" id="MFC1418343.1"/>
    </source>
</evidence>
<keyword evidence="3" id="KW-0808">Transferase</keyword>
<organism evidence="9 10">
    <name type="scientific">Streptacidiphilus cavernicola</name>
    <dbReference type="NCBI Taxonomy" id="3342716"/>
    <lineage>
        <taxon>Bacteria</taxon>
        <taxon>Bacillati</taxon>
        <taxon>Actinomycetota</taxon>
        <taxon>Actinomycetes</taxon>
        <taxon>Kitasatosporales</taxon>
        <taxon>Streptomycetaceae</taxon>
        <taxon>Streptacidiphilus</taxon>
    </lineage>
</organism>
<evidence type="ECO:0000256" key="4">
    <source>
        <dbReference type="ARBA" id="ARBA00022691"/>
    </source>
</evidence>
<dbReference type="Gene3D" id="3.40.50.10090">
    <property type="match status" value="2"/>
</dbReference>
<accession>A0ABV6VXE9</accession>
<dbReference type="EC" id="2.1.1.107" evidence="1"/>
<dbReference type="Gene3D" id="3.40.1010.10">
    <property type="entry name" value="Cobalt-precorrin-4 Transmethylase, Domain 1"/>
    <property type="match status" value="1"/>
</dbReference>
<feature type="domain" description="Tetrapyrrole methylase" evidence="7">
    <location>
        <begin position="19"/>
        <end position="231"/>
    </location>
</feature>
<dbReference type="Proteomes" id="UP001592531">
    <property type="component" value="Unassembled WGS sequence"/>
</dbReference>
<keyword evidence="2" id="KW-0489">Methyltransferase</keyword>
<evidence type="ECO:0000313" key="10">
    <source>
        <dbReference type="Proteomes" id="UP001592531"/>
    </source>
</evidence>
<feature type="region of interest" description="Disordered" evidence="6">
    <location>
        <begin position="537"/>
        <end position="559"/>
    </location>
</feature>
<dbReference type="InterPro" id="IPR035996">
    <property type="entry name" value="4pyrrol_Methylase_sf"/>
</dbReference>
<evidence type="ECO:0000259" key="7">
    <source>
        <dbReference type="Pfam" id="PF00590"/>
    </source>
</evidence>
<dbReference type="Pfam" id="PF02602">
    <property type="entry name" value="HEM4"/>
    <property type="match status" value="1"/>
</dbReference>
<dbReference type="Pfam" id="PF00590">
    <property type="entry name" value="TP_methylase"/>
    <property type="match status" value="1"/>
</dbReference>
<dbReference type="InterPro" id="IPR014776">
    <property type="entry name" value="4pyrrole_Mease_sub2"/>
</dbReference>
<gene>
    <name evidence="9" type="ORF">ACEZDE_17100</name>
</gene>
<evidence type="ECO:0000256" key="3">
    <source>
        <dbReference type="ARBA" id="ARBA00022679"/>
    </source>
</evidence>
<evidence type="ECO:0000256" key="6">
    <source>
        <dbReference type="SAM" id="MobiDB-lite"/>
    </source>
</evidence>
<reference evidence="9 10" key="1">
    <citation type="submission" date="2024-09" db="EMBL/GenBank/DDBJ databases">
        <authorList>
            <person name="Lee S.D."/>
        </authorList>
    </citation>
    <scope>NUCLEOTIDE SEQUENCE [LARGE SCALE GENOMIC DNA]</scope>
    <source>
        <strain evidence="9 10">N8-3</strain>
    </source>
</reference>
<keyword evidence="4" id="KW-0949">S-adenosyl-L-methionine</keyword>
<dbReference type="PROSITE" id="PS00839">
    <property type="entry name" value="SUMT_1"/>
    <property type="match status" value="1"/>
</dbReference>
<dbReference type="EMBL" id="JBHFAB010000011">
    <property type="protein sequence ID" value="MFC1418343.1"/>
    <property type="molecule type" value="Genomic_DNA"/>
</dbReference>
<dbReference type="InterPro" id="IPR050161">
    <property type="entry name" value="Siro_Cobalamin_biosynth"/>
</dbReference>
<dbReference type="InterPro" id="IPR000878">
    <property type="entry name" value="4pyrrol_Mease"/>
</dbReference>
<dbReference type="GO" id="GO:0004852">
    <property type="term" value="F:uroporphyrinogen-III synthase activity"/>
    <property type="evidence" value="ECO:0007669"/>
    <property type="project" value="UniProtKB-EC"/>
</dbReference>
<dbReference type="InterPro" id="IPR014777">
    <property type="entry name" value="4pyrrole_Mease_sub1"/>
</dbReference>
<dbReference type="CDD" id="cd06578">
    <property type="entry name" value="HemD"/>
    <property type="match status" value="1"/>
</dbReference>
<dbReference type="Gene3D" id="3.30.950.10">
    <property type="entry name" value="Methyltransferase, Cobalt-precorrin-4 Transmethylase, Domain 2"/>
    <property type="match status" value="1"/>
</dbReference>
<keyword evidence="10" id="KW-1185">Reference proteome</keyword>
<keyword evidence="9" id="KW-0456">Lyase</keyword>
<comment type="caution">
    <text evidence="9">The sequence shown here is derived from an EMBL/GenBank/DDBJ whole genome shotgun (WGS) entry which is preliminary data.</text>
</comment>
<keyword evidence="5" id="KW-0627">Porphyrin biosynthesis</keyword>
<evidence type="ECO:0000256" key="1">
    <source>
        <dbReference type="ARBA" id="ARBA00012162"/>
    </source>
</evidence>
<feature type="domain" description="Tetrapyrrole biosynthesis uroporphyrinogen III synthase" evidence="8">
    <location>
        <begin position="293"/>
        <end position="523"/>
    </location>
</feature>
<protein>
    <recommendedName>
        <fullName evidence="1">uroporphyrinogen-III C-methyltransferase</fullName>
        <ecNumber evidence="1">2.1.1.107</ecNumber>
    </recommendedName>
</protein>
<dbReference type="InterPro" id="IPR003043">
    <property type="entry name" value="Uropor_MeTrfase_CS"/>
</dbReference>
<evidence type="ECO:0000259" key="8">
    <source>
        <dbReference type="Pfam" id="PF02602"/>
    </source>
</evidence>
<proteinExistence type="predicted"/>
<name>A0ABV6VXE9_9ACTN</name>
<dbReference type="InterPro" id="IPR003754">
    <property type="entry name" value="4pyrrol_synth_uPrphyn_synth"/>
</dbReference>
<dbReference type="SUPFAM" id="SSF69618">
    <property type="entry name" value="HemD-like"/>
    <property type="match status" value="1"/>
</dbReference>
<dbReference type="InterPro" id="IPR036108">
    <property type="entry name" value="4pyrrol_syn_uPrphyn_synt_sf"/>
</dbReference>
<evidence type="ECO:0000256" key="2">
    <source>
        <dbReference type="ARBA" id="ARBA00022603"/>
    </source>
</evidence>
<sequence length="559" mass="57939">MSPTKHAVVPAGPRPAGQVTFLGAGPGDPGLLTLRAVEVLSAADVLVADPLTAAAVRLHCPAGVELHDAQPGVEGLALDGGPADAAAAITLLLPAVRAGRQVVRTVDGDPGLDSRAAEEMLACAQAGIPFQVVPGVAQSVGVPAYAGVPLRAGAGADVRFVDASHCAPDAYDWSNLGGCDATLVVRTRLGSLPLSATALVASGRKPDTPVSVTLEGTTTRQRTYTATLATLAAELKAARVLPSPVSAPVNPASSVIAVVGEQVSSRPTLSWFETKPLFGWNVLVPRTKDQAGALSEQLRSYGAVPSEVPTIAVEPPRTPQQMERAIKGLVTGRYEWIAFTSVNAVKAVREKFEEYGLDARAFAGIKVAAVGETTSQALVDFGVKPDLVPTGEQSAAGLLEDWPLYDPVFDPIDRVLLPRADIATETLVAGLVELGWEVDDVTAYRTVRASPPPAETREAIKGGGFDAVIFTSSSTVRNLVGIAGKPHNVTVIACIGPATAKTAEEHGLRVDVLAPAPSVAALAEALADFGAARRDAATQAGEQVYRPSERRPGSRRKAR</sequence>
<dbReference type="SUPFAM" id="SSF53790">
    <property type="entry name" value="Tetrapyrrole methylase"/>
    <property type="match status" value="1"/>
</dbReference>
<dbReference type="RefSeq" id="WP_380537130.1">
    <property type="nucleotide sequence ID" value="NZ_JBHFAB010000011.1"/>
</dbReference>